<gene>
    <name evidence="10" type="ORF">LOCC1_G000721</name>
</gene>
<evidence type="ECO:0000256" key="3">
    <source>
        <dbReference type="ARBA" id="ARBA00008072"/>
    </source>
</evidence>
<dbReference type="InterPro" id="IPR013154">
    <property type="entry name" value="ADH-like_N"/>
</dbReference>
<dbReference type="PANTHER" id="PTHR43161">
    <property type="entry name" value="SORBITOL DEHYDROGENASE"/>
    <property type="match status" value="1"/>
</dbReference>
<comment type="similarity">
    <text evidence="3 8">Belongs to the zinc-containing alcohol dehydrogenase family.</text>
</comment>
<evidence type="ECO:0000256" key="5">
    <source>
        <dbReference type="ARBA" id="ARBA00022833"/>
    </source>
</evidence>
<evidence type="ECO:0000256" key="8">
    <source>
        <dbReference type="RuleBase" id="RU361277"/>
    </source>
</evidence>
<keyword evidence="7" id="KW-0520">NAD</keyword>
<dbReference type="Pfam" id="PF08240">
    <property type="entry name" value="ADH_N"/>
    <property type="match status" value="1"/>
</dbReference>
<dbReference type="AlphaFoldDB" id="A0A8H8UHY5"/>
<dbReference type="InterPro" id="IPR011032">
    <property type="entry name" value="GroES-like_sf"/>
</dbReference>
<evidence type="ECO:0000256" key="4">
    <source>
        <dbReference type="ARBA" id="ARBA00022723"/>
    </source>
</evidence>
<feature type="domain" description="Enoyl reductase (ER)" evidence="9">
    <location>
        <begin position="38"/>
        <end position="396"/>
    </location>
</feature>
<dbReference type="FunFam" id="3.40.50.720:FF:000068">
    <property type="entry name" value="Sorbitol dehydrogenase"/>
    <property type="match status" value="1"/>
</dbReference>
<comment type="pathway">
    <text evidence="2">Carbohydrate degradation.</text>
</comment>
<organism evidence="10 11">
    <name type="scientific">Lachnellula occidentalis</name>
    <dbReference type="NCBI Taxonomy" id="215460"/>
    <lineage>
        <taxon>Eukaryota</taxon>
        <taxon>Fungi</taxon>
        <taxon>Dikarya</taxon>
        <taxon>Ascomycota</taxon>
        <taxon>Pezizomycotina</taxon>
        <taxon>Leotiomycetes</taxon>
        <taxon>Helotiales</taxon>
        <taxon>Lachnaceae</taxon>
        <taxon>Lachnellula</taxon>
    </lineage>
</organism>
<evidence type="ECO:0000256" key="1">
    <source>
        <dbReference type="ARBA" id="ARBA00001947"/>
    </source>
</evidence>
<comment type="cofactor">
    <cofactor evidence="1 8">
        <name>Zn(2+)</name>
        <dbReference type="ChEBI" id="CHEBI:29105"/>
    </cofactor>
</comment>
<dbReference type="CDD" id="cd05285">
    <property type="entry name" value="sorbitol_DH"/>
    <property type="match status" value="1"/>
</dbReference>
<evidence type="ECO:0000256" key="7">
    <source>
        <dbReference type="ARBA" id="ARBA00023027"/>
    </source>
</evidence>
<dbReference type="SUPFAM" id="SSF50129">
    <property type="entry name" value="GroES-like"/>
    <property type="match status" value="1"/>
</dbReference>
<dbReference type="EMBL" id="QGMI01000015">
    <property type="protein sequence ID" value="TVY49312.1"/>
    <property type="molecule type" value="Genomic_DNA"/>
</dbReference>
<dbReference type="OrthoDB" id="5363962at2759"/>
<keyword evidence="6" id="KW-0560">Oxidoreductase</keyword>
<dbReference type="PANTHER" id="PTHR43161:SF25">
    <property type="entry name" value="ALCOHOL DEHYDROGENASE, PUTATIVE (AFU_ORTHOLOGUE AFUA_1G14390)-RELATED"/>
    <property type="match status" value="1"/>
</dbReference>
<name>A0A8H8UHY5_9HELO</name>
<protein>
    <submittedName>
        <fullName evidence="10">L-idonate 5-dehydrogenase</fullName>
    </submittedName>
</protein>
<comment type="caution">
    <text evidence="10">The sequence shown here is derived from an EMBL/GenBank/DDBJ whole genome shotgun (WGS) entry which is preliminary data.</text>
</comment>
<proteinExistence type="inferred from homology"/>
<keyword evidence="5 8" id="KW-0862">Zinc</keyword>
<evidence type="ECO:0000259" key="9">
    <source>
        <dbReference type="SMART" id="SM00829"/>
    </source>
</evidence>
<dbReference type="Proteomes" id="UP000443090">
    <property type="component" value="Unassembled WGS sequence"/>
</dbReference>
<dbReference type="GO" id="GO:0003939">
    <property type="term" value="F:L-iditol 2-dehydrogenase (NAD+) activity"/>
    <property type="evidence" value="ECO:0007669"/>
    <property type="project" value="TreeGrafter"/>
</dbReference>
<dbReference type="PROSITE" id="PS00059">
    <property type="entry name" value="ADH_ZINC"/>
    <property type="match status" value="1"/>
</dbReference>
<dbReference type="SUPFAM" id="SSF51735">
    <property type="entry name" value="NAD(P)-binding Rossmann-fold domains"/>
    <property type="match status" value="1"/>
</dbReference>
<evidence type="ECO:0000313" key="11">
    <source>
        <dbReference type="Proteomes" id="UP000443090"/>
    </source>
</evidence>
<dbReference type="InterPro" id="IPR020843">
    <property type="entry name" value="ER"/>
</dbReference>
<reference evidence="10 11" key="1">
    <citation type="submission" date="2018-05" db="EMBL/GenBank/DDBJ databases">
        <title>Genome sequencing and assembly of the regulated plant pathogen Lachnellula willkommii and related sister species for the development of diagnostic species identification markers.</title>
        <authorList>
            <person name="Giroux E."/>
            <person name="Bilodeau G."/>
        </authorList>
    </citation>
    <scope>NUCLEOTIDE SEQUENCE [LARGE SCALE GENOMIC DNA]</scope>
    <source>
        <strain evidence="10 11">CBS 160.35</strain>
    </source>
</reference>
<dbReference type="InterPro" id="IPR002328">
    <property type="entry name" value="ADH_Zn_CS"/>
</dbReference>
<dbReference type="InterPro" id="IPR045306">
    <property type="entry name" value="SDH-like"/>
</dbReference>
<evidence type="ECO:0000313" key="10">
    <source>
        <dbReference type="EMBL" id="TVY49312.1"/>
    </source>
</evidence>
<accession>A0A8H8UHY5</accession>
<dbReference type="Gene3D" id="3.90.180.10">
    <property type="entry name" value="Medium-chain alcohol dehydrogenases, catalytic domain"/>
    <property type="match status" value="1"/>
</dbReference>
<sequence length="409" mass="43464">MASEHSKASGGESQDAGGVKASVLHGVKELKIVRFLLELYEAYTYILQESRSLGPPAPSEVQVAVQATGLCGSDLHYFNHYRNGDIIVREPLTLGHESSGVVTEVGSAVNGLKIGDRVALEVGLPCGKCELCNGGRYNICKEMKFRSSAKAYPHFQGTLQERINHPASFCYKLPSNVSLELGAILEPLGVAMHGSRRAALKPQSTVLIFGAGAVGLLCAAMSKVSGAKQVIIADIQGDRVDFAVENKFADAKIVVPMKRPQTIDEKLAFAKEVAELVKGASGIGEVDAVFECTGVESCLQAAIYSTRPGGRIMLIGMGSPVQTLPISAAALREVDLVGVFRYADTYAAAIELVSSGNPSLPDLSKLITQRFEGFDAIPEAFAMAGRVKDDEGKLVLKVLVDTGKVSPRL</sequence>
<dbReference type="Pfam" id="PF00107">
    <property type="entry name" value="ADH_zinc_N"/>
    <property type="match status" value="1"/>
</dbReference>
<keyword evidence="4 8" id="KW-0479">Metal-binding</keyword>
<dbReference type="SMART" id="SM00829">
    <property type="entry name" value="PKS_ER"/>
    <property type="match status" value="1"/>
</dbReference>
<dbReference type="InterPro" id="IPR036291">
    <property type="entry name" value="NAD(P)-bd_dom_sf"/>
</dbReference>
<evidence type="ECO:0000256" key="6">
    <source>
        <dbReference type="ARBA" id="ARBA00023002"/>
    </source>
</evidence>
<dbReference type="Gene3D" id="3.40.50.720">
    <property type="entry name" value="NAD(P)-binding Rossmann-like Domain"/>
    <property type="match status" value="1"/>
</dbReference>
<evidence type="ECO:0000256" key="2">
    <source>
        <dbReference type="ARBA" id="ARBA00004921"/>
    </source>
</evidence>
<dbReference type="GO" id="GO:0006062">
    <property type="term" value="P:sorbitol catabolic process"/>
    <property type="evidence" value="ECO:0007669"/>
    <property type="project" value="TreeGrafter"/>
</dbReference>
<keyword evidence="11" id="KW-1185">Reference proteome</keyword>
<dbReference type="GO" id="GO:0008270">
    <property type="term" value="F:zinc ion binding"/>
    <property type="evidence" value="ECO:0007669"/>
    <property type="project" value="InterPro"/>
</dbReference>
<dbReference type="InterPro" id="IPR013149">
    <property type="entry name" value="ADH-like_C"/>
</dbReference>